<accession>A0A4R5MPP0</accession>
<keyword evidence="1" id="KW-0479">Metal-binding</keyword>
<comment type="caution">
    <text evidence="5">The sequence shown here is derived from an EMBL/GenBank/DDBJ whole genome shotgun (WGS) entry which is preliminary data.</text>
</comment>
<evidence type="ECO:0000256" key="2">
    <source>
        <dbReference type="ARBA" id="ARBA00022801"/>
    </source>
</evidence>
<evidence type="ECO:0000256" key="3">
    <source>
        <dbReference type="SAM" id="Phobius"/>
    </source>
</evidence>
<feature type="transmembrane region" description="Helical" evidence="3">
    <location>
        <begin position="69"/>
        <end position="91"/>
    </location>
</feature>
<dbReference type="InterPro" id="IPR029052">
    <property type="entry name" value="Metallo-depent_PP-like"/>
</dbReference>
<dbReference type="InterPro" id="IPR004843">
    <property type="entry name" value="Calcineurin-like_PHP"/>
</dbReference>
<reference evidence="5 6" key="1">
    <citation type="submission" date="2019-02" db="EMBL/GenBank/DDBJ databases">
        <title>Pedobacter sp. nov., a novel speices isolated from soil of pinguins habitat in Antarcitica.</title>
        <authorList>
            <person name="He R.-H."/>
        </authorList>
    </citation>
    <scope>NUCLEOTIDE SEQUENCE [LARGE SCALE GENOMIC DNA]</scope>
    <source>
        <strain evidence="5 6">E01020</strain>
    </source>
</reference>
<dbReference type="RefSeq" id="WP_133260921.1">
    <property type="nucleotide sequence ID" value="NZ_SJCY01000001.1"/>
</dbReference>
<keyword evidence="3" id="KW-1133">Transmembrane helix</keyword>
<evidence type="ECO:0000313" key="5">
    <source>
        <dbReference type="EMBL" id="TDG37827.1"/>
    </source>
</evidence>
<sequence length="414" mass="47134">MGRLPFIVAACIFIIAFDLYCFKAIVAVFKNWKPRTKKIFKILYWTYSIILIIGVFGGIYLNLYLSLRAIILVAFFLTVACKFTMLPFLLIDDLRRGAIKLFRKTKRQKSEPITNQNPIPRSEFLVKAGLVAAAIPLTSLSWGIVSGAYDYQVTRVDLILPNIPKAFNGIRMAQISDIHSGSFYNKTAVKGGIEMLLGEKPDFIFFTGDLVNNLTNEVRDYIDIFSKVKAPLGVYSTLGNHDYGDYHFGKESSPAKVKNLKDMIDVHKVMGYDLLMNENRRLKVDGEELGILGIENWGMGRFPKYGKMELAVKNTDDLPVKLLLSHDPSHWRGEVLQKYPQIDAMFSGHTHGMQFGVRFKEFQWSPVQYIYKEWAGLYREQKQQLYVNVGYGFLGYPGRVGILPEITVFTLKSA</sequence>
<dbReference type="PANTHER" id="PTHR31302:SF31">
    <property type="entry name" value="PHOSPHODIESTERASE YAEI"/>
    <property type="match status" value="1"/>
</dbReference>
<dbReference type="GO" id="GO:0008758">
    <property type="term" value="F:UDP-2,3-diacylglucosamine hydrolase activity"/>
    <property type="evidence" value="ECO:0007669"/>
    <property type="project" value="TreeGrafter"/>
</dbReference>
<evidence type="ECO:0000259" key="4">
    <source>
        <dbReference type="Pfam" id="PF00149"/>
    </source>
</evidence>
<dbReference type="GO" id="GO:0016020">
    <property type="term" value="C:membrane"/>
    <property type="evidence" value="ECO:0007669"/>
    <property type="project" value="GOC"/>
</dbReference>
<evidence type="ECO:0000313" key="6">
    <source>
        <dbReference type="Proteomes" id="UP000295668"/>
    </source>
</evidence>
<dbReference type="OrthoDB" id="9780884at2"/>
<dbReference type="Gene3D" id="3.60.21.10">
    <property type="match status" value="1"/>
</dbReference>
<gene>
    <name evidence="5" type="ORF">EZJ43_01670</name>
</gene>
<keyword evidence="3" id="KW-0812">Transmembrane</keyword>
<dbReference type="GO" id="GO:0046872">
    <property type="term" value="F:metal ion binding"/>
    <property type="evidence" value="ECO:0007669"/>
    <property type="project" value="UniProtKB-KW"/>
</dbReference>
<proteinExistence type="predicted"/>
<evidence type="ECO:0000256" key="1">
    <source>
        <dbReference type="ARBA" id="ARBA00022723"/>
    </source>
</evidence>
<feature type="transmembrane region" description="Helical" evidence="3">
    <location>
        <begin position="42"/>
        <end position="63"/>
    </location>
</feature>
<dbReference type="GO" id="GO:0009245">
    <property type="term" value="P:lipid A biosynthetic process"/>
    <property type="evidence" value="ECO:0007669"/>
    <property type="project" value="TreeGrafter"/>
</dbReference>
<keyword evidence="2" id="KW-0378">Hydrolase</keyword>
<feature type="domain" description="Calcineurin-like phosphoesterase" evidence="4">
    <location>
        <begin position="171"/>
        <end position="352"/>
    </location>
</feature>
<feature type="transmembrane region" description="Helical" evidence="3">
    <location>
        <begin position="6"/>
        <end position="30"/>
    </location>
</feature>
<keyword evidence="6" id="KW-1185">Reference proteome</keyword>
<dbReference type="PANTHER" id="PTHR31302">
    <property type="entry name" value="TRANSMEMBRANE PROTEIN WITH METALLOPHOSPHOESTERASE DOMAIN-RELATED"/>
    <property type="match status" value="1"/>
</dbReference>
<dbReference type="AlphaFoldDB" id="A0A4R5MPP0"/>
<dbReference type="SUPFAM" id="SSF56300">
    <property type="entry name" value="Metallo-dependent phosphatases"/>
    <property type="match status" value="1"/>
</dbReference>
<protein>
    <submittedName>
        <fullName evidence="5">Metallophosphoesterase</fullName>
    </submittedName>
</protein>
<organism evidence="5 6">
    <name type="scientific">Pedobacter changchengzhani</name>
    <dbReference type="NCBI Taxonomy" id="2529274"/>
    <lineage>
        <taxon>Bacteria</taxon>
        <taxon>Pseudomonadati</taxon>
        <taxon>Bacteroidota</taxon>
        <taxon>Sphingobacteriia</taxon>
        <taxon>Sphingobacteriales</taxon>
        <taxon>Sphingobacteriaceae</taxon>
        <taxon>Pedobacter</taxon>
    </lineage>
</organism>
<dbReference type="EMBL" id="SJCY01000001">
    <property type="protein sequence ID" value="TDG37827.1"/>
    <property type="molecule type" value="Genomic_DNA"/>
</dbReference>
<dbReference type="Pfam" id="PF00149">
    <property type="entry name" value="Metallophos"/>
    <property type="match status" value="1"/>
</dbReference>
<dbReference type="InterPro" id="IPR051158">
    <property type="entry name" value="Metallophosphoesterase_sf"/>
</dbReference>
<dbReference type="Proteomes" id="UP000295668">
    <property type="component" value="Unassembled WGS sequence"/>
</dbReference>
<keyword evidence="3" id="KW-0472">Membrane</keyword>
<name>A0A4R5MPP0_9SPHI</name>